<feature type="domain" description="Galactose oxidase-like Early set" evidence="4">
    <location>
        <begin position="418"/>
        <end position="505"/>
    </location>
</feature>
<protein>
    <recommendedName>
        <fullName evidence="7">Galactose oxidase</fullName>
    </recommendedName>
</protein>
<dbReference type="PANTHER" id="PTHR32208">
    <property type="entry name" value="SECRETED PROTEIN-RELATED"/>
    <property type="match status" value="1"/>
</dbReference>
<dbReference type="InterPro" id="IPR009880">
    <property type="entry name" value="Glyoxal_oxidase_N"/>
</dbReference>
<evidence type="ECO:0000256" key="2">
    <source>
        <dbReference type="SAM" id="MobiDB-lite"/>
    </source>
</evidence>
<feature type="domain" description="Glyoxal oxidase N-terminal" evidence="3">
    <location>
        <begin position="645"/>
        <end position="991"/>
    </location>
</feature>
<keyword evidence="6" id="KW-1185">Reference proteome</keyword>
<dbReference type="CDD" id="cd02851">
    <property type="entry name" value="E_set_GO_C"/>
    <property type="match status" value="2"/>
</dbReference>
<dbReference type="InterPro" id="IPR014756">
    <property type="entry name" value="Ig_E-set"/>
</dbReference>
<proteinExistence type="predicted"/>
<organism evidence="5 6">
    <name type="scientific">Pleodorina starrii</name>
    <dbReference type="NCBI Taxonomy" id="330485"/>
    <lineage>
        <taxon>Eukaryota</taxon>
        <taxon>Viridiplantae</taxon>
        <taxon>Chlorophyta</taxon>
        <taxon>core chlorophytes</taxon>
        <taxon>Chlorophyceae</taxon>
        <taxon>CS clade</taxon>
        <taxon>Chlamydomonadales</taxon>
        <taxon>Volvocaceae</taxon>
        <taxon>Pleodorina</taxon>
    </lineage>
</organism>
<dbReference type="InterPro" id="IPR011043">
    <property type="entry name" value="Gal_Oxase/kelch_b-propeller"/>
</dbReference>
<feature type="compositionally biased region" description="Pro residues" evidence="2">
    <location>
        <begin position="532"/>
        <end position="560"/>
    </location>
</feature>
<dbReference type="InterPro" id="IPR013783">
    <property type="entry name" value="Ig-like_fold"/>
</dbReference>
<comment type="caution">
    <text evidence="5">The sequence shown here is derived from an EMBL/GenBank/DDBJ whole genome shotgun (WGS) entry which is preliminary data.</text>
</comment>
<accession>A0A9W6BCP6</accession>
<dbReference type="EMBL" id="BRXU01000002">
    <property type="protein sequence ID" value="GLC49654.1"/>
    <property type="molecule type" value="Genomic_DNA"/>
</dbReference>
<evidence type="ECO:0000313" key="6">
    <source>
        <dbReference type="Proteomes" id="UP001165080"/>
    </source>
</evidence>
<dbReference type="Gene3D" id="2.130.10.80">
    <property type="entry name" value="Galactose oxidase/kelch, beta-propeller"/>
    <property type="match status" value="2"/>
</dbReference>
<feature type="non-terminal residue" evidence="5">
    <location>
        <position position="1"/>
    </location>
</feature>
<evidence type="ECO:0000256" key="1">
    <source>
        <dbReference type="ARBA" id="ARBA00022729"/>
    </source>
</evidence>
<dbReference type="Gene3D" id="2.60.40.10">
    <property type="entry name" value="Immunoglobulins"/>
    <property type="match status" value="2"/>
</dbReference>
<evidence type="ECO:0000259" key="3">
    <source>
        <dbReference type="Pfam" id="PF07250"/>
    </source>
</evidence>
<evidence type="ECO:0000313" key="5">
    <source>
        <dbReference type="EMBL" id="GLC49654.1"/>
    </source>
</evidence>
<feature type="region of interest" description="Disordered" evidence="2">
    <location>
        <begin position="529"/>
        <end position="577"/>
    </location>
</feature>
<name>A0A9W6BCP6_9CHLO</name>
<dbReference type="Pfam" id="PF07250">
    <property type="entry name" value="Glyoxal_oxid_N"/>
    <property type="match status" value="2"/>
</dbReference>
<dbReference type="PANTHER" id="PTHR32208:SF21">
    <property type="entry name" value="LOW QUALITY PROTEIN: ALDEHYDE OXIDASE GLOX-LIKE"/>
    <property type="match status" value="1"/>
</dbReference>
<keyword evidence="1" id="KW-0732">Signal</keyword>
<sequence length="1145" mass="126412">MERYSGRHPDKSTVIVGHYDYLTRIFTNVNYYTDTVFCAAHTVTQDGHVLVVGGHIAGRLYGDGLRGVRIFSRKTLNMTRIGNLTYSRWYPTATLLPNGMVTIMGGTTKPSGASPKNPIYEIWDPASPTQQQLFRNQTDDMFRKTRYIYYPNTYVLPTGDLFMVLKAYGEITNAMTGVRRTILPSWANTAPRNVGGMVMEYPYTGTSVMLALTPENGYTPEVVVFGGQFPGASINTTASRLSLRIKVLYNETTGNYTFGEGWIAEFMPLPRVMGDAVILPNGHVVVLNGAMKGSAGDGTIVNRVRVNQANEPNLWPVLYDPDAPYGSRMRLMARSNIARLYHSTALLTPDGSVLVAGCDRAELFWSSLDDTEISRSPQKAAEYRIEMFRPPYWFNETAKPQIVSINNATWDPEDAVNVMQYGASFELQYSLSVATHSVTSAVLVSPGSVTHSTNMNQRVVGLEIVSQDLGARRLVLKGPPNINIAPPGWYMLFLLNGNVYGASVWHNDKQLQGQITATAASAMRRRQVLENMPPPPPPPSPPPSPPPRPPPPFPLPPASPPYNGSIDEELLGDFGDPIDTSLDASPVRIPNVPDNHPEAYGQWLLTGIANVVAVHLALVPGTNKFLFMERYSGRHPDKSTVIVGHYDYLTRIFTNVNYYTDTVFCAAHTVTQDGHVLVVGGHIAGRLYGDGLRGVRIFSRKTLNMTRIGNLTYPRWYPTATLLPNGMVTIMGGTTKPSGASPKNPIYEIWDPASPTQQQLFRNQTDDMFRKTRYIYYPNTYVLPTGDLFMVLKAYGEITNPMTGVRRTILPSWANTAPRNVGGMVMEYPYTGTSVMLALTPENGYTPEVVVFGGQFPGASINTTASRLSLRIKVHYNETTGNYTFGEGWIAEFMPLPRVMGDAVILPNGHVVVLNGAMKGSAGDGTVINKVRVNQANEPNLWPVLYDPDAPYGSRMRLMARSRIARLYHSTALLTPDGSVLVAGCDRAELFWSSLNDTEISRSPQKAAEYRIEMLRPPYWFNETAKPQIVSISNAMWDPEDAVNVMEYGAPFELQYSLSNATHSVTSAVLVSPGSVTHSTNMNQRVVGLEIVSQDLGARRLVLKGPPNINIAPPGWYMLFLLNGNVYGTSVWVRLPGNAPRLDYL</sequence>
<dbReference type="Pfam" id="PF09118">
    <property type="entry name" value="GO-like_E_set"/>
    <property type="match status" value="2"/>
</dbReference>
<evidence type="ECO:0000259" key="4">
    <source>
        <dbReference type="Pfam" id="PF09118"/>
    </source>
</evidence>
<reference evidence="5 6" key="1">
    <citation type="journal article" date="2023" name="Commun. Biol.">
        <title>Reorganization of the ancestral sex-determining regions during the evolution of trioecy in Pleodorina starrii.</title>
        <authorList>
            <person name="Takahashi K."/>
            <person name="Suzuki S."/>
            <person name="Kawai-Toyooka H."/>
            <person name="Yamamoto K."/>
            <person name="Hamaji T."/>
            <person name="Ootsuki R."/>
            <person name="Yamaguchi H."/>
            <person name="Kawachi M."/>
            <person name="Higashiyama T."/>
            <person name="Nozaki H."/>
        </authorList>
    </citation>
    <scope>NUCLEOTIDE SEQUENCE [LARGE SCALE GENOMIC DNA]</scope>
    <source>
        <strain evidence="5 6">NIES-4479</strain>
    </source>
</reference>
<dbReference type="Proteomes" id="UP001165080">
    <property type="component" value="Unassembled WGS sequence"/>
</dbReference>
<feature type="domain" description="Glyoxal oxidase N-terminal" evidence="3">
    <location>
        <begin position="18"/>
        <end position="392"/>
    </location>
</feature>
<evidence type="ECO:0008006" key="7">
    <source>
        <dbReference type="Google" id="ProtNLM"/>
    </source>
</evidence>
<dbReference type="SUPFAM" id="SSF50965">
    <property type="entry name" value="Galactose oxidase, central domain"/>
    <property type="match status" value="2"/>
</dbReference>
<feature type="domain" description="Galactose oxidase-like Early set" evidence="4">
    <location>
        <begin position="1045"/>
        <end position="1134"/>
    </location>
</feature>
<dbReference type="AlphaFoldDB" id="A0A9W6BCP6"/>
<dbReference type="SUPFAM" id="SSF81296">
    <property type="entry name" value="E set domains"/>
    <property type="match status" value="2"/>
</dbReference>
<gene>
    <name evidence="5" type="primary">PLESTBF000138</name>
    <name evidence="5" type="ORF">PLESTB_000271700</name>
</gene>
<dbReference type="InterPro" id="IPR037293">
    <property type="entry name" value="Gal_Oxidase_central_sf"/>
</dbReference>
<dbReference type="InterPro" id="IPR015202">
    <property type="entry name" value="GO-like_E_set"/>
</dbReference>